<keyword evidence="3" id="KW-1185">Reference proteome</keyword>
<sequence length="756" mass="87036">MEEYLPKLETKMRKIVLDLIEPTIRRNKEQGELIDQNQKAIEGIQRKIEFSEIIIDRINSKLTVIDEFSKRLMQLDQELRVADVRFESEREKLRGQLDIMSSRISDNEQCISVLQGKIETAQVDQVSLSHDLNLTKTLFGDKTALLKIDIDKNLKTCQDYEEGLTVNISNLDKRCSVLSNDLEEYELTSKKALRNSEAALEKISNTNDLITAYKTETKAQVDKIRMLAIQYNQQAMESLKKFKDQVHYEIHSEAPIKMHVRAAEMLYQSFPDIKIRKQIAEAEAKCLEGFEYFEIPKELKEKLEECKIRVHEIRNAELPRETPRKKKKLNLSDLLNMSTTIKTHEEKMREMESKITTIEEKASHRNESSGTTILERILERNNSSSSSEFETDAIANSEVMKQNAAALAQFIGVKDYTEEIQAIRESLERNYSEFSDFQTETTEFSHRTITRIMEINDKILGVNNRQDDFYTQIVLLKASLENTSEEIDKVDRRHERNAEELEKVIGKTRKDLQESIDYAYGYMKNYIENTKNLLDTIEYQVTAAVNEVNASSAQRKRDKNDNKSEFMNLNLTAESILKQIDNFKKMFESVGRSINIITEYLRINISLQYQDELDRESVALIGYKEAKQGHNRGRSGTSLGQKASISLDKQCISCSGQVNLITSAFKIACLAYTPSLVNFRDSMYQRTELLEIQKKMVEGIINAPLSSEVSCERIRLSKTPKPAWRPPSSLSMYVNSGVVNTPDLPPISLSKRISNY</sequence>
<accession>A0A1R2CH94</accession>
<dbReference type="OrthoDB" id="299584at2759"/>
<dbReference type="Proteomes" id="UP000187209">
    <property type="component" value="Unassembled WGS sequence"/>
</dbReference>
<evidence type="ECO:0000313" key="3">
    <source>
        <dbReference type="Proteomes" id="UP000187209"/>
    </source>
</evidence>
<feature type="coiled-coil region" evidence="1">
    <location>
        <begin position="473"/>
        <end position="500"/>
    </location>
</feature>
<feature type="coiled-coil region" evidence="1">
    <location>
        <begin position="168"/>
        <end position="202"/>
    </location>
</feature>
<reference evidence="2 3" key="1">
    <citation type="submission" date="2016-11" db="EMBL/GenBank/DDBJ databases">
        <title>The macronuclear genome of Stentor coeruleus: a giant cell with tiny introns.</title>
        <authorList>
            <person name="Slabodnick M."/>
            <person name="Ruby J.G."/>
            <person name="Reiff S.B."/>
            <person name="Swart E.C."/>
            <person name="Gosai S."/>
            <person name="Prabakaran S."/>
            <person name="Witkowska E."/>
            <person name="Larue G.E."/>
            <person name="Fisher S."/>
            <person name="Freeman R.M."/>
            <person name="Gunawardena J."/>
            <person name="Chu W."/>
            <person name="Stover N.A."/>
            <person name="Gregory B.D."/>
            <person name="Nowacki M."/>
            <person name="Derisi J."/>
            <person name="Roy S.W."/>
            <person name="Marshall W.F."/>
            <person name="Sood P."/>
        </authorList>
    </citation>
    <scope>NUCLEOTIDE SEQUENCE [LARGE SCALE GENOMIC DNA]</scope>
    <source>
        <strain evidence="2">WM001</strain>
    </source>
</reference>
<comment type="caution">
    <text evidence="2">The sequence shown here is derived from an EMBL/GenBank/DDBJ whole genome shotgun (WGS) entry which is preliminary data.</text>
</comment>
<dbReference type="EMBL" id="MPUH01000152">
    <property type="protein sequence ID" value="OMJ88377.1"/>
    <property type="molecule type" value="Genomic_DNA"/>
</dbReference>
<gene>
    <name evidence="2" type="ORF">SteCoe_9694</name>
</gene>
<organism evidence="2 3">
    <name type="scientific">Stentor coeruleus</name>
    <dbReference type="NCBI Taxonomy" id="5963"/>
    <lineage>
        <taxon>Eukaryota</taxon>
        <taxon>Sar</taxon>
        <taxon>Alveolata</taxon>
        <taxon>Ciliophora</taxon>
        <taxon>Postciliodesmatophora</taxon>
        <taxon>Heterotrichea</taxon>
        <taxon>Heterotrichida</taxon>
        <taxon>Stentoridae</taxon>
        <taxon>Stentor</taxon>
    </lineage>
</organism>
<keyword evidence="1" id="KW-0175">Coiled coil</keyword>
<feature type="coiled-coil region" evidence="1">
    <location>
        <begin position="334"/>
        <end position="361"/>
    </location>
</feature>
<proteinExistence type="predicted"/>
<dbReference type="AlphaFoldDB" id="A0A1R2CH94"/>
<evidence type="ECO:0000256" key="1">
    <source>
        <dbReference type="SAM" id="Coils"/>
    </source>
</evidence>
<evidence type="ECO:0000313" key="2">
    <source>
        <dbReference type="EMBL" id="OMJ88377.1"/>
    </source>
</evidence>
<name>A0A1R2CH94_9CILI</name>
<protein>
    <submittedName>
        <fullName evidence="2">Uncharacterized protein</fullName>
    </submittedName>
</protein>